<keyword evidence="1" id="KW-0472">Membrane</keyword>
<feature type="transmembrane region" description="Helical" evidence="1">
    <location>
        <begin position="43"/>
        <end position="64"/>
    </location>
</feature>
<organism evidence="2 3">
    <name type="scientific">Fimbriiglobus ruber</name>
    <dbReference type="NCBI Taxonomy" id="1908690"/>
    <lineage>
        <taxon>Bacteria</taxon>
        <taxon>Pseudomonadati</taxon>
        <taxon>Planctomycetota</taxon>
        <taxon>Planctomycetia</taxon>
        <taxon>Gemmatales</taxon>
        <taxon>Gemmataceae</taxon>
        <taxon>Fimbriiglobus</taxon>
    </lineage>
</organism>
<feature type="transmembrane region" description="Helical" evidence="1">
    <location>
        <begin position="12"/>
        <end position="31"/>
    </location>
</feature>
<reference evidence="3" key="1">
    <citation type="submission" date="2017-06" db="EMBL/GenBank/DDBJ databases">
        <title>Genome analysis of Fimbriiglobus ruber SP5, the first member of the order Planctomycetales with confirmed chitinolytic capability.</title>
        <authorList>
            <person name="Ravin N.V."/>
            <person name="Rakitin A.L."/>
            <person name="Ivanova A.A."/>
            <person name="Beletsky A.V."/>
            <person name="Kulichevskaya I.S."/>
            <person name="Mardanov A.V."/>
            <person name="Dedysh S.N."/>
        </authorList>
    </citation>
    <scope>NUCLEOTIDE SEQUENCE [LARGE SCALE GENOMIC DNA]</scope>
    <source>
        <strain evidence="3">SP5</strain>
    </source>
</reference>
<evidence type="ECO:0000313" key="2">
    <source>
        <dbReference type="EMBL" id="OWK45414.1"/>
    </source>
</evidence>
<accession>A0A225E0T6</accession>
<dbReference type="EMBL" id="NIDE01000002">
    <property type="protein sequence ID" value="OWK45414.1"/>
    <property type="molecule type" value="Genomic_DNA"/>
</dbReference>
<proteinExistence type="predicted"/>
<dbReference type="AlphaFoldDB" id="A0A225E0T6"/>
<keyword evidence="1" id="KW-0812">Transmembrane</keyword>
<sequence length="178" mass="19531">MQVSWRQVGWTVLFSPVLIGLLPFIAALIVWKLPRACCERLRAVRYLPLAGLCYYTAIVAALSLALGLTWWEILLLSGLAVVGGEWLLPDPMSFVFSPARRRAVVRAVEFVEQQGGLRALYGMVAVIGSEAGRQVVSVSVMSGWIPPGRRFVAVAPDGTVEELEYEHVAAAHGVRPRF</sequence>
<comment type="caution">
    <text evidence="2">The sequence shown here is derived from an EMBL/GenBank/DDBJ whole genome shotgun (WGS) entry which is preliminary data.</text>
</comment>
<name>A0A225E0T6_9BACT</name>
<gene>
    <name evidence="2" type="ORF">FRUB_01745</name>
</gene>
<keyword evidence="3" id="KW-1185">Reference proteome</keyword>
<keyword evidence="1" id="KW-1133">Transmembrane helix</keyword>
<evidence type="ECO:0000313" key="3">
    <source>
        <dbReference type="Proteomes" id="UP000214646"/>
    </source>
</evidence>
<protein>
    <submittedName>
        <fullName evidence="2">Uncharacterized protein</fullName>
    </submittedName>
</protein>
<dbReference type="Proteomes" id="UP000214646">
    <property type="component" value="Unassembled WGS sequence"/>
</dbReference>
<evidence type="ECO:0000256" key="1">
    <source>
        <dbReference type="SAM" id="Phobius"/>
    </source>
</evidence>